<gene>
    <name evidence="1" type="ORF">VNO77_12058</name>
</gene>
<proteinExistence type="predicted"/>
<accession>A0AAN9LVU9</accession>
<protein>
    <submittedName>
        <fullName evidence="1">Uncharacterized protein</fullName>
    </submittedName>
</protein>
<organism evidence="1 2">
    <name type="scientific">Canavalia gladiata</name>
    <name type="common">Sword bean</name>
    <name type="synonym">Dolichos gladiatus</name>
    <dbReference type="NCBI Taxonomy" id="3824"/>
    <lineage>
        <taxon>Eukaryota</taxon>
        <taxon>Viridiplantae</taxon>
        <taxon>Streptophyta</taxon>
        <taxon>Embryophyta</taxon>
        <taxon>Tracheophyta</taxon>
        <taxon>Spermatophyta</taxon>
        <taxon>Magnoliopsida</taxon>
        <taxon>eudicotyledons</taxon>
        <taxon>Gunneridae</taxon>
        <taxon>Pentapetalae</taxon>
        <taxon>rosids</taxon>
        <taxon>fabids</taxon>
        <taxon>Fabales</taxon>
        <taxon>Fabaceae</taxon>
        <taxon>Papilionoideae</taxon>
        <taxon>50 kb inversion clade</taxon>
        <taxon>NPAAA clade</taxon>
        <taxon>indigoferoid/millettioid clade</taxon>
        <taxon>Phaseoleae</taxon>
        <taxon>Canavalia</taxon>
    </lineage>
</organism>
<name>A0AAN9LVU9_CANGL</name>
<evidence type="ECO:0000313" key="2">
    <source>
        <dbReference type="Proteomes" id="UP001367508"/>
    </source>
</evidence>
<evidence type="ECO:0000313" key="1">
    <source>
        <dbReference type="EMBL" id="KAK7343375.1"/>
    </source>
</evidence>
<sequence length="74" mass="8572">MLLVLILLHTRRKKRGCVAITSRPRCLTKLIHKRCHFVLFDHLDLLLVTPLRFRVFPQLGLGSSRSTSCYDVLV</sequence>
<dbReference type="Proteomes" id="UP001367508">
    <property type="component" value="Unassembled WGS sequence"/>
</dbReference>
<reference evidence="1 2" key="1">
    <citation type="submission" date="2024-01" db="EMBL/GenBank/DDBJ databases">
        <title>The genomes of 5 underutilized Papilionoideae crops provide insights into root nodulation and disease resistanc.</title>
        <authorList>
            <person name="Jiang F."/>
        </authorList>
    </citation>
    <scope>NUCLEOTIDE SEQUENCE [LARGE SCALE GENOMIC DNA]</scope>
    <source>
        <strain evidence="1">LVBAO_FW01</strain>
        <tissue evidence="1">Leaves</tissue>
    </source>
</reference>
<keyword evidence="2" id="KW-1185">Reference proteome</keyword>
<dbReference type="AlphaFoldDB" id="A0AAN9LVU9"/>
<comment type="caution">
    <text evidence="1">The sequence shown here is derived from an EMBL/GenBank/DDBJ whole genome shotgun (WGS) entry which is preliminary data.</text>
</comment>
<dbReference type="EMBL" id="JAYMYQ010000003">
    <property type="protein sequence ID" value="KAK7343375.1"/>
    <property type="molecule type" value="Genomic_DNA"/>
</dbReference>